<reference evidence="1" key="1">
    <citation type="submission" date="2019-05" db="EMBL/GenBank/DDBJ databases">
        <title>Whole genome sequencing of Pseudanabaena catenata USMAC16.</title>
        <authorList>
            <person name="Khan Z."/>
            <person name="Omar W.M."/>
            <person name="Convey P."/>
            <person name="Merican F."/>
            <person name="Najimudin N."/>
        </authorList>
    </citation>
    <scope>NUCLEOTIDE SEQUENCE</scope>
    <source>
        <strain evidence="1">USMAC16</strain>
    </source>
</reference>
<evidence type="ECO:0000313" key="1">
    <source>
        <dbReference type="EMBL" id="MDG3493633.1"/>
    </source>
</evidence>
<keyword evidence="2" id="KW-1185">Reference proteome</keyword>
<protein>
    <submittedName>
        <fullName evidence="1">Uncharacterized protein</fullName>
    </submittedName>
</protein>
<proteinExistence type="predicted"/>
<gene>
    <name evidence="1" type="ORF">FEV09_03590</name>
</gene>
<name>A0A9X4RGC5_9CYAN</name>
<comment type="caution">
    <text evidence="1">The sequence shown here is derived from an EMBL/GenBank/DDBJ whole genome shotgun (WGS) entry which is preliminary data.</text>
</comment>
<evidence type="ECO:0000313" key="2">
    <source>
        <dbReference type="Proteomes" id="UP001152872"/>
    </source>
</evidence>
<dbReference type="RefSeq" id="WP_009625681.1">
    <property type="nucleotide sequence ID" value="NZ_VBTY01000017.1"/>
</dbReference>
<accession>A0A9X4RGC5</accession>
<dbReference type="Proteomes" id="UP001152872">
    <property type="component" value="Unassembled WGS sequence"/>
</dbReference>
<sequence>MDVQCDAIIKVILSPQENRLASQQGLMDISLIGDGDPSSPDTDKLWRLCGRSHISLADLLLGVQVSADSDRLGLLGWLQEEVRSQCAIVKEGLNQCG</sequence>
<dbReference type="EMBL" id="VBTY01000017">
    <property type="protein sequence ID" value="MDG3493633.1"/>
    <property type="molecule type" value="Genomic_DNA"/>
</dbReference>
<organism evidence="1 2">
    <name type="scientific">Pseudanabaena catenata USMAC16</name>
    <dbReference type="NCBI Taxonomy" id="1855837"/>
    <lineage>
        <taxon>Bacteria</taxon>
        <taxon>Bacillati</taxon>
        <taxon>Cyanobacteriota</taxon>
        <taxon>Cyanophyceae</taxon>
        <taxon>Pseudanabaenales</taxon>
        <taxon>Pseudanabaenaceae</taxon>
        <taxon>Pseudanabaena</taxon>
    </lineage>
</organism>
<dbReference type="AlphaFoldDB" id="A0A9X4RGC5"/>